<reference evidence="12" key="1">
    <citation type="submission" date="2016-11" db="UniProtKB">
        <authorList>
            <consortium name="WormBaseParasite"/>
        </authorList>
    </citation>
    <scope>IDENTIFICATION</scope>
</reference>
<keyword evidence="3" id="KW-0653">Protein transport</keyword>
<name>A0A1I8AN53_9BILA</name>
<dbReference type="InterPro" id="IPR007846">
    <property type="entry name" value="RRM_NUP35_dom"/>
</dbReference>
<keyword evidence="8" id="KW-0813">Transport</keyword>
<dbReference type="SUPFAM" id="SSF54928">
    <property type="entry name" value="RNA-binding domain, RBD"/>
    <property type="match status" value="1"/>
</dbReference>
<accession>A0A1I8AN53</accession>
<evidence type="ECO:0000256" key="7">
    <source>
        <dbReference type="ARBA" id="ARBA00030250"/>
    </source>
</evidence>
<sequence>MRHLAGPPLRSLSDQLYERQPNQEQHHMDNDFVRGLDDDDSQPSRLEEEHEFWIRVIGHRPDEAEDVIKYFAHIGTIQCFAVPDIGNWMWLRFSSTMQTYHAFTKNGHPYNPSSTSILAVLPCNSEKDLPPMEKRSIKPGIGQVPVAPNCFDNPQQVGADRNANVSRLSDHGDMRSLCTSYHSDWTPPNAFPPSANESFMDKIWSFIAP</sequence>
<dbReference type="InterPro" id="IPR012677">
    <property type="entry name" value="Nucleotide-bd_a/b_plait_sf"/>
</dbReference>
<organism evidence="11 12">
    <name type="scientific">Steinernema glaseri</name>
    <dbReference type="NCBI Taxonomy" id="37863"/>
    <lineage>
        <taxon>Eukaryota</taxon>
        <taxon>Metazoa</taxon>
        <taxon>Ecdysozoa</taxon>
        <taxon>Nematoda</taxon>
        <taxon>Chromadorea</taxon>
        <taxon>Rhabditida</taxon>
        <taxon>Tylenchina</taxon>
        <taxon>Panagrolaimomorpha</taxon>
        <taxon>Strongyloidoidea</taxon>
        <taxon>Steinernematidae</taxon>
        <taxon>Steinernema</taxon>
    </lineage>
</organism>
<keyword evidence="8" id="KW-0539">Nucleus</keyword>
<evidence type="ECO:0000256" key="1">
    <source>
        <dbReference type="ARBA" id="ARBA00004567"/>
    </source>
</evidence>
<dbReference type="GO" id="GO:0005643">
    <property type="term" value="C:nuclear pore"/>
    <property type="evidence" value="ECO:0007669"/>
    <property type="project" value="UniProtKB-SubCell"/>
</dbReference>
<feature type="compositionally biased region" description="Basic and acidic residues" evidence="9">
    <location>
        <begin position="24"/>
        <end position="36"/>
    </location>
</feature>
<dbReference type="GO" id="GO:0051028">
    <property type="term" value="P:mRNA transport"/>
    <property type="evidence" value="ECO:0007669"/>
    <property type="project" value="UniProtKB-UniRule"/>
</dbReference>
<proteinExistence type="predicted"/>
<keyword evidence="5 8" id="KW-0906">Nuclear pore complex</keyword>
<dbReference type="Proteomes" id="UP000095287">
    <property type="component" value="Unplaced"/>
</dbReference>
<evidence type="ECO:0000256" key="2">
    <source>
        <dbReference type="ARBA" id="ARBA00016439"/>
    </source>
</evidence>
<evidence type="ECO:0000256" key="6">
    <source>
        <dbReference type="ARBA" id="ARBA00029997"/>
    </source>
</evidence>
<keyword evidence="11" id="KW-1185">Reference proteome</keyword>
<evidence type="ECO:0000256" key="9">
    <source>
        <dbReference type="SAM" id="MobiDB-lite"/>
    </source>
</evidence>
<dbReference type="AlphaFoldDB" id="A0A1I8AN53"/>
<dbReference type="PROSITE" id="PS51472">
    <property type="entry name" value="RRM_NUP35"/>
    <property type="match status" value="1"/>
</dbReference>
<dbReference type="WBParaSite" id="L893_g7490.t1">
    <property type="protein sequence ID" value="L893_g7490.t1"/>
    <property type="gene ID" value="L893_g7490"/>
</dbReference>
<keyword evidence="8" id="KW-0509">mRNA transport</keyword>
<evidence type="ECO:0000256" key="8">
    <source>
        <dbReference type="PROSITE-ProRule" id="PRU00804"/>
    </source>
</evidence>
<feature type="domain" description="RRM Nup35-type" evidence="10">
    <location>
        <begin position="48"/>
        <end position="130"/>
    </location>
</feature>
<evidence type="ECO:0000259" key="10">
    <source>
        <dbReference type="PROSITE" id="PS51472"/>
    </source>
</evidence>
<dbReference type="InterPro" id="IPR035979">
    <property type="entry name" value="RBD_domain_sf"/>
</dbReference>
<dbReference type="GO" id="GO:0015031">
    <property type="term" value="P:protein transport"/>
    <property type="evidence" value="ECO:0007669"/>
    <property type="project" value="UniProtKB-KW"/>
</dbReference>
<evidence type="ECO:0000313" key="11">
    <source>
        <dbReference type="Proteomes" id="UP000095287"/>
    </source>
</evidence>
<evidence type="ECO:0000256" key="5">
    <source>
        <dbReference type="ARBA" id="ARBA00023132"/>
    </source>
</evidence>
<dbReference type="GO" id="GO:0003676">
    <property type="term" value="F:nucleic acid binding"/>
    <property type="evidence" value="ECO:0007669"/>
    <property type="project" value="InterPro"/>
</dbReference>
<evidence type="ECO:0000313" key="12">
    <source>
        <dbReference type="WBParaSite" id="L893_g7490.t1"/>
    </source>
</evidence>
<evidence type="ECO:0000256" key="3">
    <source>
        <dbReference type="ARBA" id="ARBA00022927"/>
    </source>
</evidence>
<dbReference type="Pfam" id="PF14605">
    <property type="entry name" value="Nup35_RRM_2"/>
    <property type="match status" value="1"/>
</dbReference>
<feature type="region of interest" description="Disordered" evidence="9">
    <location>
        <begin position="19"/>
        <end position="44"/>
    </location>
</feature>
<protein>
    <recommendedName>
        <fullName evidence="2">Nucleoporin NUP35</fullName>
    </recommendedName>
    <alternativeName>
        <fullName evidence="7">35 kDa nucleoporin</fullName>
    </alternativeName>
    <alternativeName>
        <fullName evidence="6">Nucleoporin NUP53</fullName>
    </alternativeName>
</protein>
<keyword evidence="4" id="KW-0811">Translocation</keyword>
<evidence type="ECO:0000256" key="4">
    <source>
        <dbReference type="ARBA" id="ARBA00023010"/>
    </source>
</evidence>
<dbReference type="Gene3D" id="3.30.70.330">
    <property type="match status" value="1"/>
</dbReference>
<comment type="subcellular location">
    <subcellularLocation>
        <location evidence="1">Nucleus</location>
        <location evidence="1">Nuclear pore complex</location>
    </subcellularLocation>
</comment>